<evidence type="ECO:0000313" key="2">
    <source>
        <dbReference type="EMBL" id="OEL10455.1"/>
    </source>
</evidence>
<dbReference type="GO" id="GO:0016758">
    <property type="term" value="F:hexosyltransferase activity"/>
    <property type="evidence" value="ECO:0007669"/>
    <property type="project" value="UniProtKB-ARBA"/>
</dbReference>
<reference evidence="2 3" key="1">
    <citation type="submission" date="2016-09" db="EMBL/GenBank/DDBJ databases">
        <authorList>
            <person name="Capua I."/>
            <person name="De Benedictis P."/>
            <person name="Joannis T."/>
            <person name="Lombin L.H."/>
            <person name="Cattoli G."/>
        </authorList>
    </citation>
    <scope>NUCLEOTIDE SEQUENCE [LARGE SCALE GENOMIC DNA]</scope>
    <source>
        <strain evidence="2 3">NRS-1</strain>
    </source>
</reference>
<feature type="domain" description="Glycosyltransferase 2-like" evidence="1">
    <location>
        <begin position="8"/>
        <end position="133"/>
    </location>
</feature>
<dbReference type="SUPFAM" id="SSF53448">
    <property type="entry name" value="Nucleotide-diphospho-sugar transferases"/>
    <property type="match status" value="1"/>
</dbReference>
<dbReference type="KEGG" id="cnr:EB819_12240"/>
<dbReference type="RefSeq" id="WP_069800136.1">
    <property type="nucleotide sequence ID" value="NZ_CP034157.1"/>
</dbReference>
<gene>
    <name evidence="2" type="ORF">BHF72_0547</name>
</gene>
<keyword evidence="2" id="KW-0808">Transferase</keyword>
<accession>A0A1E5UCR9</accession>
<dbReference type="PANTHER" id="PTHR22916:SF3">
    <property type="entry name" value="UDP-GLCNAC:BETAGAL BETA-1,3-N-ACETYLGLUCOSAMINYLTRANSFERASE-LIKE PROTEIN 1"/>
    <property type="match status" value="1"/>
</dbReference>
<dbReference type="InterPro" id="IPR001173">
    <property type="entry name" value="Glyco_trans_2-like"/>
</dbReference>
<organism evidence="2 3">
    <name type="scientific">Cloacibacterium normanense</name>
    <dbReference type="NCBI Taxonomy" id="237258"/>
    <lineage>
        <taxon>Bacteria</taxon>
        <taxon>Pseudomonadati</taxon>
        <taxon>Bacteroidota</taxon>
        <taxon>Flavobacteriia</taxon>
        <taxon>Flavobacteriales</taxon>
        <taxon>Weeksellaceae</taxon>
    </lineage>
</organism>
<dbReference type="PATRIC" id="fig|237258.4.peg.729"/>
<sequence length="332" mass="38852">MNLPLVTISIPIYQCENYIINCLKSVVSQTYQNLEILLVDDFGNDNSMLLVEDFVQKNLHLNFKILKNKKNSGLSVVRNVGIDNAQGKYIFFLDSDDEITPDCISKMVEIAERGQVEMVCGNTIGYKVSNKISKELFIIKSEKDIITNADDAFDSFINGEYPVNSCNKLIRVDFLKKNKLYFTRDLFAQDSLQSFETALKLQRIAFLKESTYIYNLHDESVIHNRNKRNFDNWITIISIIEKYYKLEKNKYRKSKILSHIVEYKDATLLMNWKAQKNEQLWKYSYDAYKKLASLAFADYWSSDFSKETKKKNFLQNLPTDIGYKIFRKRFGS</sequence>
<evidence type="ECO:0000313" key="3">
    <source>
        <dbReference type="Proteomes" id="UP000095601"/>
    </source>
</evidence>
<keyword evidence="3" id="KW-1185">Reference proteome</keyword>
<evidence type="ECO:0000259" key="1">
    <source>
        <dbReference type="Pfam" id="PF00535"/>
    </source>
</evidence>
<protein>
    <submittedName>
        <fullName evidence="2">Glycosyl transferase 2 family protein</fullName>
    </submittedName>
</protein>
<dbReference type="STRING" id="237258.SAMN04489756_10880"/>
<dbReference type="EMBL" id="MKGI01000077">
    <property type="protein sequence ID" value="OEL10455.1"/>
    <property type="molecule type" value="Genomic_DNA"/>
</dbReference>
<dbReference type="InterPro" id="IPR029044">
    <property type="entry name" value="Nucleotide-diphossugar_trans"/>
</dbReference>
<dbReference type="Gene3D" id="3.90.550.10">
    <property type="entry name" value="Spore Coat Polysaccharide Biosynthesis Protein SpsA, Chain A"/>
    <property type="match status" value="1"/>
</dbReference>
<dbReference type="OrthoDB" id="396512at2"/>
<dbReference type="AlphaFoldDB" id="A0A1E5UCR9"/>
<dbReference type="CDD" id="cd00761">
    <property type="entry name" value="Glyco_tranf_GTA_type"/>
    <property type="match status" value="1"/>
</dbReference>
<name>A0A1E5UCR9_9FLAO</name>
<comment type="caution">
    <text evidence="2">The sequence shown here is derived from an EMBL/GenBank/DDBJ whole genome shotgun (WGS) entry which is preliminary data.</text>
</comment>
<dbReference type="Pfam" id="PF00535">
    <property type="entry name" value="Glycos_transf_2"/>
    <property type="match status" value="1"/>
</dbReference>
<dbReference type="PANTHER" id="PTHR22916">
    <property type="entry name" value="GLYCOSYLTRANSFERASE"/>
    <property type="match status" value="1"/>
</dbReference>
<dbReference type="Proteomes" id="UP000095601">
    <property type="component" value="Unassembled WGS sequence"/>
</dbReference>
<proteinExistence type="predicted"/>